<organism evidence="8 9">
    <name type="scientific">Punica granatum</name>
    <name type="common">Pomegranate</name>
    <dbReference type="NCBI Taxonomy" id="22663"/>
    <lineage>
        <taxon>Eukaryota</taxon>
        <taxon>Viridiplantae</taxon>
        <taxon>Streptophyta</taxon>
        <taxon>Embryophyta</taxon>
        <taxon>Tracheophyta</taxon>
        <taxon>Spermatophyta</taxon>
        <taxon>Magnoliopsida</taxon>
        <taxon>eudicotyledons</taxon>
        <taxon>Gunneridae</taxon>
        <taxon>Pentapetalae</taxon>
        <taxon>rosids</taxon>
        <taxon>malvids</taxon>
        <taxon>Myrtales</taxon>
        <taxon>Lythraceae</taxon>
        <taxon>Punica</taxon>
    </lineage>
</organism>
<sequence>MGSSSNGGVPPGFRFHPTDEELLQYYLKKKVSFQKFDMEVIREVDLNKMEPWELQERCRIGSTPQNEWYFFSHKDRKYPTGSRTNRATNAGFWKATGRDKCIRSTYRKIGMRKTLVFYRGRAPHGQKTDWIMHEYRLEDGDDLQGNHSEDGWVVCRVFKKKNLFKMGNEGGSSINSDHHHQQQQQQQLGNVTSSSIPNQPGRTNNLFVHRDTHNYGLLRPQQPPFELNKPADLALHYSGHLQPSQYSLFPASSQTLIPSPQKPLGGYDYASTRDCESGSNSFRYGGSHHQQQACEPGLEVGTCEAAQAQSQSIVGGGSANCRDNTGINNEWAMLVAPHHTGNDPHPHQHQQDSSKGMRFEIEDANPSTVPPHMSQLSARGEMDFWGYTAK</sequence>
<keyword evidence="8" id="KW-1185">Reference proteome</keyword>
<dbReference type="GeneID" id="116201256"/>
<dbReference type="RefSeq" id="XP_031388272.1">
    <property type="nucleotide sequence ID" value="XM_031532412.1"/>
</dbReference>
<reference evidence="8" key="1">
    <citation type="journal article" date="2020" name="Plant Biotechnol. J.">
        <title>The pomegranate (Punica granatum L.) draft genome dissects genetic divergence between soft- and hard-seeded cultivars.</title>
        <authorList>
            <person name="Luo X."/>
            <person name="Li H."/>
            <person name="Wu Z."/>
            <person name="Yao W."/>
            <person name="Zhao P."/>
            <person name="Cao D."/>
            <person name="Yu H."/>
            <person name="Li K."/>
            <person name="Poudel K."/>
            <person name="Zhao D."/>
            <person name="Zhang F."/>
            <person name="Xia X."/>
            <person name="Chen L."/>
            <person name="Wang Q."/>
            <person name="Jing D."/>
            <person name="Cao S."/>
        </authorList>
    </citation>
    <scope>NUCLEOTIDE SEQUENCE [LARGE SCALE GENOMIC DNA]</scope>
    <source>
        <strain evidence="8">cv. Tunisia</strain>
    </source>
</reference>
<evidence type="ECO:0000259" key="7">
    <source>
        <dbReference type="PROSITE" id="PS51005"/>
    </source>
</evidence>
<dbReference type="PROSITE" id="PS51005">
    <property type="entry name" value="NAC"/>
    <property type="match status" value="1"/>
</dbReference>
<keyword evidence="3" id="KW-0238">DNA-binding</keyword>
<dbReference type="Pfam" id="PF02365">
    <property type="entry name" value="NAM"/>
    <property type="match status" value="1"/>
</dbReference>
<evidence type="ECO:0000313" key="9">
    <source>
        <dbReference type="RefSeq" id="XP_031388272.1"/>
    </source>
</evidence>
<feature type="compositionally biased region" description="Polar residues" evidence="6">
    <location>
        <begin position="188"/>
        <end position="206"/>
    </location>
</feature>
<feature type="region of interest" description="Disordered" evidence="6">
    <location>
        <begin position="168"/>
        <end position="207"/>
    </location>
</feature>
<evidence type="ECO:0000256" key="5">
    <source>
        <dbReference type="ARBA" id="ARBA00023242"/>
    </source>
</evidence>
<dbReference type="GO" id="GO:0006355">
    <property type="term" value="P:regulation of DNA-templated transcription"/>
    <property type="evidence" value="ECO:0007669"/>
    <property type="project" value="InterPro"/>
</dbReference>
<accession>A0A6P8CU82</accession>
<feature type="domain" description="NAC" evidence="7">
    <location>
        <begin position="9"/>
        <end position="160"/>
    </location>
</feature>
<dbReference type="FunFam" id="2.170.150.80:FF:000003">
    <property type="entry name" value="NAC domain-containing protein"/>
    <property type="match status" value="1"/>
</dbReference>
<dbReference type="PANTHER" id="PTHR31744">
    <property type="entry name" value="PROTEIN CUP-SHAPED COTYLEDON 2-RELATED"/>
    <property type="match status" value="1"/>
</dbReference>
<dbReference type="Gene3D" id="2.170.150.80">
    <property type="entry name" value="NAC domain"/>
    <property type="match status" value="1"/>
</dbReference>
<keyword evidence="2" id="KW-0805">Transcription regulation</keyword>
<dbReference type="SUPFAM" id="SSF101941">
    <property type="entry name" value="NAC domain"/>
    <property type="match status" value="1"/>
</dbReference>
<evidence type="ECO:0000256" key="6">
    <source>
        <dbReference type="SAM" id="MobiDB-lite"/>
    </source>
</evidence>
<proteinExistence type="predicted"/>
<dbReference type="OrthoDB" id="772776at2759"/>
<evidence type="ECO:0000313" key="8">
    <source>
        <dbReference type="Proteomes" id="UP000515151"/>
    </source>
</evidence>
<dbReference type="GO" id="GO:0003677">
    <property type="term" value="F:DNA binding"/>
    <property type="evidence" value="ECO:0007669"/>
    <property type="project" value="UniProtKB-KW"/>
</dbReference>
<reference evidence="9" key="2">
    <citation type="submission" date="2025-08" db="UniProtKB">
        <authorList>
            <consortium name="RefSeq"/>
        </authorList>
    </citation>
    <scope>IDENTIFICATION</scope>
    <source>
        <tissue evidence="9">Leaf</tissue>
    </source>
</reference>
<keyword evidence="4" id="KW-0804">Transcription</keyword>
<evidence type="ECO:0000256" key="4">
    <source>
        <dbReference type="ARBA" id="ARBA00023163"/>
    </source>
</evidence>
<keyword evidence="5" id="KW-0539">Nucleus</keyword>
<evidence type="ECO:0000256" key="2">
    <source>
        <dbReference type="ARBA" id="ARBA00023015"/>
    </source>
</evidence>
<evidence type="ECO:0000256" key="1">
    <source>
        <dbReference type="ARBA" id="ARBA00004123"/>
    </source>
</evidence>
<evidence type="ECO:0000256" key="3">
    <source>
        <dbReference type="ARBA" id="ARBA00023125"/>
    </source>
</evidence>
<dbReference type="InterPro" id="IPR036093">
    <property type="entry name" value="NAC_dom_sf"/>
</dbReference>
<dbReference type="Proteomes" id="UP000515151">
    <property type="component" value="Chromosome 3"/>
</dbReference>
<comment type="subcellular location">
    <subcellularLocation>
        <location evidence="1">Nucleus</location>
    </subcellularLocation>
</comment>
<dbReference type="AlphaFoldDB" id="A0A6P8CU82"/>
<dbReference type="InterPro" id="IPR003441">
    <property type="entry name" value="NAC-dom"/>
</dbReference>
<gene>
    <name evidence="9" type="primary">LOC116201256</name>
</gene>
<name>A0A6P8CU82_PUNGR</name>
<protein>
    <submittedName>
        <fullName evidence="9">Protein BEARSKIN2</fullName>
    </submittedName>
</protein>
<dbReference type="PANTHER" id="PTHR31744:SF212">
    <property type="entry name" value="PROTEIN SOMBRERO-LIKE ISOFORM X2"/>
    <property type="match status" value="1"/>
</dbReference>
<dbReference type="GO" id="GO:0005634">
    <property type="term" value="C:nucleus"/>
    <property type="evidence" value="ECO:0007669"/>
    <property type="project" value="UniProtKB-SubCell"/>
</dbReference>